<dbReference type="Gene3D" id="1.10.10.60">
    <property type="entry name" value="Homeodomain-like"/>
    <property type="match status" value="1"/>
</dbReference>
<dbReference type="GO" id="GO:0003700">
    <property type="term" value="F:DNA-binding transcription factor activity"/>
    <property type="evidence" value="ECO:0007669"/>
    <property type="project" value="InterPro"/>
</dbReference>
<dbReference type="SMART" id="SM00342">
    <property type="entry name" value="HTH_ARAC"/>
    <property type="match status" value="1"/>
</dbReference>
<name>A0A396YUQ7_9LEPT</name>
<comment type="caution">
    <text evidence="3">The sequence shown here is derived from an EMBL/GenBank/DDBJ whole genome shotgun (WGS) entry which is preliminary data.</text>
</comment>
<dbReference type="GO" id="GO:0043565">
    <property type="term" value="F:sequence-specific DNA binding"/>
    <property type="evidence" value="ECO:0007669"/>
    <property type="project" value="InterPro"/>
</dbReference>
<sequence length="110" mass="13033">MKEHKDQKKPDRNSEFSLDRSAEELNIPRARITQVLNEVLGTNFYNFVNESRVREFIRLSDSSPEERTFRFALGYRSRFYSKSTFNPSFKRIVGSTPSLYISEKRQKNES</sequence>
<dbReference type="OrthoDB" id="345413at2"/>
<accession>A0A396YUQ7</accession>
<dbReference type="RefSeq" id="WP_118970638.1">
    <property type="nucleotide sequence ID" value="NZ_QHCT01000010.1"/>
</dbReference>
<evidence type="ECO:0000313" key="4">
    <source>
        <dbReference type="Proteomes" id="UP000265798"/>
    </source>
</evidence>
<protein>
    <recommendedName>
        <fullName evidence="2">HTH araC/xylS-type domain-containing protein</fullName>
    </recommendedName>
</protein>
<reference evidence="4" key="1">
    <citation type="submission" date="2018-05" db="EMBL/GenBank/DDBJ databases">
        <title>Leptospira yasudae sp. nov. and Leptospira stimsonii sp. nov., two pathogenic species of the genus Leptospira isolated from environmental sources.</title>
        <authorList>
            <person name="Casanovas-Massana A."/>
            <person name="Hamond C."/>
            <person name="Santos L.A."/>
            <person name="Hacker K.P."/>
            <person name="Balassiano I."/>
            <person name="Medeiros M.A."/>
            <person name="Reis M.G."/>
            <person name="Ko A.I."/>
            <person name="Wunder E.A."/>
        </authorList>
    </citation>
    <scope>NUCLEOTIDE SEQUENCE [LARGE SCALE GENOMIC DNA]</scope>
    <source>
        <strain evidence="4">Yale</strain>
    </source>
</reference>
<dbReference type="PROSITE" id="PS01124">
    <property type="entry name" value="HTH_ARAC_FAMILY_2"/>
    <property type="match status" value="1"/>
</dbReference>
<dbReference type="InterPro" id="IPR018060">
    <property type="entry name" value="HTH_AraC"/>
</dbReference>
<organism evidence="3 4">
    <name type="scientific">Leptospira stimsonii</name>
    <dbReference type="NCBI Taxonomy" id="2202203"/>
    <lineage>
        <taxon>Bacteria</taxon>
        <taxon>Pseudomonadati</taxon>
        <taxon>Spirochaetota</taxon>
        <taxon>Spirochaetia</taxon>
        <taxon>Leptospirales</taxon>
        <taxon>Leptospiraceae</taxon>
        <taxon>Leptospira</taxon>
    </lineage>
</organism>
<proteinExistence type="predicted"/>
<gene>
    <name evidence="3" type="ORF">DLM75_21920</name>
</gene>
<dbReference type="EMBL" id="QHCT01000010">
    <property type="protein sequence ID" value="RHX85134.1"/>
    <property type="molecule type" value="Genomic_DNA"/>
</dbReference>
<dbReference type="AlphaFoldDB" id="A0A396YUQ7"/>
<dbReference type="Proteomes" id="UP000265798">
    <property type="component" value="Unassembled WGS sequence"/>
</dbReference>
<evidence type="ECO:0000313" key="3">
    <source>
        <dbReference type="EMBL" id="RHX85134.1"/>
    </source>
</evidence>
<feature type="region of interest" description="Disordered" evidence="1">
    <location>
        <begin position="1"/>
        <end position="20"/>
    </location>
</feature>
<evidence type="ECO:0000256" key="1">
    <source>
        <dbReference type="SAM" id="MobiDB-lite"/>
    </source>
</evidence>
<evidence type="ECO:0000259" key="2">
    <source>
        <dbReference type="PROSITE" id="PS01124"/>
    </source>
</evidence>
<feature type="domain" description="HTH araC/xylS-type" evidence="2">
    <location>
        <begin position="1"/>
        <end position="103"/>
    </location>
</feature>